<keyword evidence="5" id="KW-1185">Reference proteome</keyword>
<protein>
    <recommendedName>
        <fullName evidence="6">Transposase</fullName>
    </recommendedName>
</protein>
<feature type="region of interest" description="Disordered" evidence="1">
    <location>
        <begin position="24"/>
        <end position="57"/>
    </location>
</feature>
<feature type="signal peptide" evidence="2">
    <location>
        <begin position="1"/>
        <end position="19"/>
    </location>
</feature>
<gene>
    <name evidence="3" type="ORF">MLAC_05180</name>
    <name evidence="4" type="ORF">MLAC_27380</name>
</gene>
<dbReference type="AlphaFoldDB" id="A0A7I7NLG6"/>
<proteinExistence type="predicted"/>
<feature type="chain" id="PRO_5042407162" description="Transposase" evidence="2">
    <location>
        <begin position="20"/>
        <end position="113"/>
    </location>
</feature>
<sequence length="113" mass="12646">MLICLLACYLVWHLRKAWAPLTFTDETPPARDNPVAPAQRSAAANAKASTKHDADGNPLRSFRGLLDHLGTLTRDRIRYHDTDIEIDKLTEPTPDQRRAFDLIDTTIPLTIAA</sequence>
<evidence type="ECO:0000256" key="2">
    <source>
        <dbReference type="SAM" id="SignalP"/>
    </source>
</evidence>
<reference evidence="4" key="2">
    <citation type="submission" date="2020-02" db="EMBL/GenBank/DDBJ databases">
        <authorList>
            <person name="Matsumoto Y."/>
            <person name="Motooka D."/>
            <person name="Nakamura S."/>
        </authorList>
    </citation>
    <scope>NUCLEOTIDE SEQUENCE</scope>
    <source>
        <strain evidence="4">JCM 15657</strain>
    </source>
</reference>
<dbReference type="KEGG" id="mlj:MLAC_05180"/>
<evidence type="ECO:0000313" key="3">
    <source>
        <dbReference type="EMBL" id="BBX95224.1"/>
    </source>
</evidence>
<feature type="compositionally biased region" description="Low complexity" evidence="1">
    <location>
        <begin position="36"/>
        <end position="48"/>
    </location>
</feature>
<dbReference type="Proteomes" id="UP000466396">
    <property type="component" value="Chromosome"/>
</dbReference>
<evidence type="ECO:0000256" key="1">
    <source>
        <dbReference type="SAM" id="MobiDB-lite"/>
    </source>
</evidence>
<evidence type="ECO:0008006" key="6">
    <source>
        <dbReference type="Google" id="ProtNLM"/>
    </source>
</evidence>
<keyword evidence="2" id="KW-0732">Signal</keyword>
<name>A0A7I7NLG6_9MYCO</name>
<reference evidence="4 5" key="1">
    <citation type="journal article" date="2019" name="Emerg. Microbes Infect.">
        <title>Comprehensive subspecies identification of 175 nontuberculous mycobacteria species based on 7547 genomic profiles.</title>
        <authorList>
            <person name="Matsumoto Y."/>
            <person name="Kinjo T."/>
            <person name="Motooka D."/>
            <person name="Nabeya D."/>
            <person name="Jung N."/>
            <person name="Uechi K."/>
            <person name="Horii T."/>
            <person name="Iida T."/>
            <person name="Fujita J."/>
            <person name="Nakamura S."/>
        </authorList>
    </citation>
    <scope>NUCLEOTIDE SEQUENCE [LARGE SCALE GENOMIC DNA]</scope>
    <source>
        <strain evidence="4 5">JCM 15657</strain>
    </source>
</reference>
<dbReference type="EMBL" id="AP022581">
    <property type="protein sequence ID" value="BBX97444.1"/>
    <property type="molecule type" value="Genomic_DNA"/>
</dbReference>
<dbReference type="EMBL" id="AP022581">
    <property type="protein sequence ID" value="BBX95224.1"/>
    <property type="molecule type" value="Genomic_DNA"/>
</dbReference>
<accession>A0A7I7NLG6</accession>
<organism evidence="4 5">
    <name type="scientific">Mycobacterium lacus</name>
    <dbReference type="NCBI Taxonomy" id="169765"/>
    <lineage>
        <taxon>Bacteria</taxon>
        <taxon>Bacillati</taxon>
        <taxon>Actinomycetota</taxon>
        <taxon>Actinomycetes</taxon>
        <taxon>Mycobacteriales</taxon>
        <taxon>Mycobacteriaceae</taxon>
        <taxon>Mycobacterium</taxon>
    </lineage>
</organism>
<evidence type="ECO:0000313" key="4">
    <source>
        <dbReference type="EMBL" id="BBX97444.1"/>
    </source>
</evidence>
<dbReference type="RefSeq" id="WP_232070558.1">
    <property type="nucleotide sequence ID" value="NZ_AP022581.1"/>
</dbReference>
<evidence type="ECO:0000313" key="5">
    <source>
        <dbReference type="Proteomes" id="UP000466396"/>
    </source>
</evidence>
<dbReference type="KEGG" id="mlj:MLAC_27380"/>